<protein>
    <submittedName>
        <fullName evidence="2">Glycosyltransferase family 2 protein</fullName>
    </submittedName>
</protein>
<evidence type="ECO:0000313" key="2">
    <source>
        <dbReference type="EMBL" id="MBW3466297.1"/>
    </source>
</evidence>
<accession>A0A951ITE4</accession>
<sequence>MEKAALDDLHWPKVSVICTSYNHEKFLSQALESILEQDYPNLEIVLIDNGSKDRSPELLTNWCGRFKDQVPIHLILRPERINYCKSFNEGFDLATGKYFVDFSTDDQFLVNHLKKMVQKMEQNPEAAAVFSDAYLINGTDKKTFFPRKGNGELIHPVEEGFIFKRLVSSHYVLSAAMMMDADSFRVLGKYDETLEYEDFDILVRMARKFPLFFSNHVGVAKYGHEGAFSKEQYKSRNSRTLPSTLKVCWKIASMNRNKEENEALSKRVVYEWRQALLSANFEVAEGFLELAEKLQIKGSKFTFFRSWTKTKLDVSFVFQKLSSFAV</sequence>
<evidence type="ECO:0000313" key="3">
    <source>
        <dbReference type="Proteomes" id="UP000727490"/>
    </source>
</evidence>
<dbReference type="CDD" id="cd00761">
    <property type="entry name" value="Glyco_tranf_GTA_type"/>
    <property type="match status" value="1"/>
</dbReference>
<dbReference type="InterPro" id="IPR001173">
    <property type="entry name" value="Glyco_trans_2-like"/>
</dbReference>
<gene>
    <name evidence="2" type="ORF">EGN73_00515</name>
</gene>
<dbReference type="PANTHER" id="PTHR22916:SF3">
    <property type="entry name" value="UDP-GLCNAC:BETAGAL BETA-1,3-N-ACETYLGLUCOSAMINYLTRANSFERASE-LIKE PROTEIN 1"/>
    <property type="match status" value="1"/>
</dbReference>
<reference evidence="2 3" key="1">
    <citation type="journal article" date="2020" name="Syst. Appl. Microbiol.">
        <title>Arthrospiribacter ruber gen. nov., sp. nov., a novel bacterium isolated from Arthrospira cultures.</title>
        <authorList>
            <person name="Waleron M."/>
            <person name="Misztak A."/>
            <person name="Waleron M.M."/>
            <person name="Furmaniak M."/>
            <person name="Mrozik A."/>
            <person name="Waleron K."/>
        </authorList>
    </citation>
    <scope>NUCLEOTIDE SEQUENCE [LARGE SCALE GENOMIC DNA]</scope>
    <source>
        <strain evidence="2 3">DPMB0001</strain>
    </source>
</reference>
<keyword evidence="3" id="KW-1185">Reference proteome</keyword>
<organism evidence="2 3">
    <name type="scientific">Arthrospiribacter ruber</name>
    <dbReference type="NCBI Taxonomy" id="2487934"/>
    <lineage>
        <taxon>Bacteria</taxon>
        <taxon>Pseudomonadati</taxon>
        <taxon>Bacteroidota</taxon>
        <taxon>Cytophagia</taxon>
        <taxon>Cytophagales</taxon>
        <taxon>Cyclobacteriaceae</taxon>
        <taxon>Arthrospiribacter</taxon>
    </lineage>
</organism>
<dbReference type="EMBL" id="RPHB01000001">
    <property type="protein sequence ID" value="MBW3466297.1"/>
    <property type="molecule type" value="Genomic_DNA"/>
</dbReference>
<dbReference type="AlphaFoldDB" id="A0A951ITE4"/>
<dbReference type="PANTHER" id="PTHR22916">
    <property type="entry name" value="GLYCOSYLTRANSFERASE"/>
    <property type="match status" value="1"/>
</dbReference>
<name>A0A951ITE4_9BACT</name>
<dbReference type="Proteomes" id="UP000727490">
    <property type="component" value="Unassembled WGS sequence"/>
</dbReference>
<dbReference type="GO" id="GO:0016758">
    <property type="term" value="F:hexosyltransferase activity"/>
    <property type="evidence" value="ECO:0007669"/>
    <property type="project" value="UniProtKB-ARBA"/>
</dbReference>
<comment type="caution">
    <text evidence="2">The sequence shown here is derived from an EMBL/GenBank/DDBJ whole genome shotgun (WGS) entry which is preliminary data.</text>
</comment>
<dbReference type="RefSeq" id="WP_219286083.1">
    <property type="nucleotide sequence ID" value="NZ_RPHB01000001.1"/>
</dbReference>
<proteinExistence type="predicted"/>
<feature type="domain" description="Glycosyltransferase 2-like" evidence="1">
    <location>
        <begin position="15"/>
        <end position="131"/>
    </location>
</feature>
<evidence type="ECO:0000259" key="1">
    <source>
        <dbReference type="Pfam" id="PF00535"/>
    </source>
</evidence>
<dbReference type="Pfam" id="PF00535">
    <property type="entry name" value="Glycos_transf_2"/>
    <property type="match status" value="1"/>
</dbReference>